<dbReference type="STRING" id="1121395.SAMN02745215_01659"/>
<dbReference type="AlphaFoldDB" id="A0A1M7T6K2"/>
<keyword evidence="2" id="KW-1185">Reference proteome</keyword>
<proteinExistence type="predicted"/>
<evidence type="ECO:0008006" key="3">
    <source>
        <dbReference type="Google" id="ProtNLM"/>
    </source>
</evidence>
<organism evidence="1 2">
    <name type="scientific">Desulfitobacterium chlororespirans DSM 11544</name>
    <dbReference type="NCBI Taxonomy" id="1121395"/>
    <lineage>
        <taxon>Bacteria</taxon>
        <taxon>Bacillati</taxon>
        <taxon>Bacillota</taxon>
        <taxon>Clostridia</taxon>
        <taxon>Eubacteriales</taxon>
        <taxon>Desulfitobacteriaceae</taxon>
        <taxon>Desulfitobacterium</taxon>
    </lineage>
</organism>
<dbReference type="EMBL" id="FRDN01000005">
    <property type="protein sequence ID" value="SHN66344.1"/>
    <property type="molecule type" value="Genomic_DNA"/>
</dbReference>
<dbReference type="InterPro" id="IPR027417">
    <property type="entry name" value="P-loop_NTPase"/>
</dbReference>
<dbReference type="RefSeq" id="WP_072772145.1">
    <property type="nucleotide sequence ID" value="NZ_FRDN01000005.1"/>
</dbReference>
<dbReference type="SUPFAM" id="SSF52540">
    <property type="entry name" value="P-loop containing nucleoside triphosphate hydrolases"/>
    <property type="match status" value="1"/>
</dbReference>
<protein>
    <recommendedName>
        <fullName evidence="3">AAA domain-containing protein</fullName>
    </recommendedName>
</protein>
<reference evidence="2" key="1">
    <citation type="submission" date="2016-12" db="EMBL/GenBank/DDBJ databases">
        <authorList>
            <person name="Varghese N."/>
            <person name="Submissions S."/>
        </authorList>
    </citation>
    <scope>NUCLEOTIDE SEQUENCE [LARGE SCALE GENOMIC DNA]</scope>
    <source>
        <strain evidence="2">DSM 11544</strain>
    </source>
</reference>
<evidence type="ECO:0000313" key="2">
    <source>
        <dbReference type="Proteomes" id="UP000184010"/>
    </source>
</evidence>
<accession>A0A1M7T6K2</accession>
<evidence type="ECO:0000313" key="1">
    <source>
        <dbReference type="EMBL" id="SHN66344.1"/>
    </source>
</evidence>
<name>A0A1M7T6K2_9FIRM</name>
<dbReference type="Proteomes" id="UP000184010">
    <property type="component" value="Unassembled WGS sequence"/>
</dbReference>
<sequence length="442" mass="50008">MVKVLFATLDIRLNNKIIEQLGLSPDEVLEIENIEDVEEKAWETSTQKIIIGDDIEGKTNARLELLIYHTILALKDTFDIIYVTDYQTNAPLIRKLLDKGFFRFADKENPLDVPKNNKAASEKLLKAMDIDIPTAPTASNSNGNDLDLPIKAGLVPVQYVDDSRSTVTAIWSPIPNVGASTFARALAVTLAKHNRKTLLIEFDWEYSKLARTTALTHSERNLKNLLRNLTRLGKDANIEDFVTNAKMAEDDLPHTHKQAKQRLKKVPANLFVLCREATARYEEEPELPDERAIDRLFFECKRAGFQHIIVDLNSNPNNLYTMLTLLAADERFAVVDDSFATSGFFKIATQAFGAIQLSADSFELIVNKVKLISAQDISEFYDKTPSLALPYSDDIGILQLDLKMEYQEDYMKPIRSFIRRYGLVGEEKKEKKSGLLFMKGRG</sequence>
<dbReference type="Gene3D" id="3.40.50.300">
    <property type="entry name" value="P-loop containing nucleotide triphosphate hydrolases"/>
    <property type="match status" value="1"/>
</dbReference>
<gene>
    <name evidence="1" type="ORF">SAMN02745215_01659</name>
</gene>